<dbReference type="RefSeq" id="XP_013905423.1">
    <property type="nucleotide sequence ID" value="XM_014049969.1"/>
</dbReference>
<evidence type="ECO:0000256" key="2">
    <source>
        <dbReference type="ARBA" id="ARBA00022798"/>
    </source>
</evidence>
<dbReference type="InterPro" id="IPR030395">
    <property type="entry name" value="GP_PDE_dom"/>
</dbReference>
<proteinExistence type="predicted"/>
<dbReference type="KEGG" id="mng:MNEG_1550"/>
<comment type="catalytic activity">
    <reaction evidence="3">
        <text>a sn-glycero-3-phosphodiester + H2O = an alcohol + sn-glycerol 3-phosphate + H(+)</text>
        <dbReference type="Rhea" id="RHEA:12969"/>
        <dbReference type="ChEBI" id="CHEBI:15377"/>
        <dbReference type="ChEBI" id="CHEBI:15378"/>
        <dbReference type="ChEBI" id="CHEBI:30879"/>
        <dbReference type="ChEBI" id="CHEBI:57597"/>
        <dbReference type="ChEBI" id="CHEBI:83408"/>
        <dbReference type="EC" id="3.1.4.46"/>
    </reaction>
</comment>
<dbReference type="GO" id="GO:0006629">
    <property type="term" value="P:lipid metabolic process"/>
    <property type="evidence" value="ECO:0007669"/>
    <property type="project" value="InterPro"/>
</dbReference>
<dbReference type="GO" id="GO:0008889">
    <property type="term" value="F:glycerophosphodiester phosphodiesterase activity"/>
    <property type="evidence" value="ECO:0007669"/>
    <property type="project" value="UniProtKB-EC"/>
</dbReference>
<dbReference type="PANTHER" id="PTHR46211">
    <property type="entry name" value="GLYCEROPHOSPHORYL DIESTER PHOSPHODIESTERASE"/>
    <property type="match status" value="1"/>
</dbReference>
<dbReference type="PANTHER" id="PTHR46211:SF14">
    <property type="entry name" value="GLYCEROPHOSPHODIESTER PHOSPHODIESTERASE"/>
    <property type="match status" value="1"/>
</dbReference>
<dbReference type="GO" id="GO:0006071">
    <property type="term" value="P:glycerol metabolic process"/>
    <property type="evidence" value="ECO:0007669"/>
    <property type="project" value="UniProtKB-KW"/>
</dbReference>
<accession>A0A0D2LIW6</accession>
<dbReference type="STRING" id="145388.A0A0D2LIW6"/>
<dbReference type="InterPro" id="IPR017946">
    <property type="entry name" value="PLC-like_Pdiesterase_TIM-brl"/>
</dbReference>
<dbReference type="PROSITE" id="PS51704">
    <property type="entry name" value="GP_PDE"/>
    <property type="match status" value="1"/>
</dbReference>
<evidence type="ECO:0000259" key="4">
    <source>
        <dbReference type="PROSITE" id="PS51704"/>
    </source>
</evidence>
<dbReference type="SUPFAM" id="SSF51695">
    <property type="entry name" value="PLC-like phosphodiesterases"/>
    <property type="match status" value="1"/>
</dbReference>
<protein>
    <recommendedName>
        <fullName evidence="1">glycerophosphodiester phosphodiesterase</fullName>
        <ecNumber evidence="1">3.1.4.46</ecNumber>
    </recommendedName>
</protein>
<evidence type="ECO:0000256" key="3">
    <source>
        <dbReference type="ARBA" id="ARBA00047512"/>
    </source>
</evidence>
<dbReference type="Pfam" id="PF03009">
    <property type="entry name" value="GDPD"/>
    <property type="match status" value="1"/>
</dbReference>
<dbReference type="Proteomes" id="UP000054498">
    <property type="component" value="Unassembled WGS sequence"/>
</dbReference>
<dbReference type="Gene3D" id="3.20.20.190">
    <property type="entry name" value="Phosphatidylinositol (PI) phosphodiesterase"/>
    <property type="match status" value="1"/>
</dbReference>
<keyword evidence="5" id="KW-0378">Hydrolase</keyword>
<evidence type="ECO:0000313" key="6">
    <source>
        <dbReference type="Proteomes" id="UP000054498"/>
    </source>
</evidence>
<dbReference type="EC" id="3.1.4.46" evidence="1"/>
<dbReference type="OrthoDB" id="1058301at2759"/>
<name>A0A0D2LIW6_9CHLO</name>
<organism evidence="5 6">
    <name type="scientific">Monoraphidium neglectum</name>
    <dbReference type="NCBI Taxonomy" id="145388"/>
    <lineage>
        <taxon>Eukaryota</taxon>
        <taxon>Viridiplantae</taxon>
        <taxon>Chlorophyta</taxon>
        <taxon>core chlorophytes</taxon>
        <taxon>Chlorophyceae</taxon>
        <taxon>CS clade</taxon>
        <taxon>Sphaeropleales</taxon>
        <taxon>Selenastraceae</taxon>
        <taxon>Monoraphidium</taxon>
    </lineage>
</organism>
<gene>
    <name evidence="5" type="ORF">MNEG_1550</name>
</gene>
<evidence type="ECO:0000256" key="1">
    <source>
        <dbReference type="ARBA" id="ARBA00012247"/>
    </source>
</evidence>
<evidence type="ECO:0000313" key="5">
    <source>
        <dbReference type="EMBL" id="KIZ06404.1"/>
    </source>
</evidence>
<reference evidence="5 6" key="1">
    <citation type="journal article" date="2013" name="BMC Genomics">
        <title>Reconstruction of the lipid metabolism for the microalga Monoraphidium neglectum from its genome sequence reveals characteristics suitable for biofuel production.</title>
        <authorList>
            <person name="Bogen C."/>
            <person name="Al-Dilaimi A."/>
            <person name="Albersmeier A."/>
            <person name="Wichmann J."/>
            <person name="Grundmann M."/>
            <person name="Rupp O."/>
            <person name="Lauersen K.J."/>
            <person name="Blifernez-Klassen O."/>
            <person name="Kalinowski J."/>
            <person name="Goesmann A."/>
            <person name="Mussgnug J.H."/>
            <person name="Kruse O."/>
        </authorList>
    </citation>
    <scope>NUCLEOTIDE SEQUENCE [LARGE SCALE GENOMIC DNA]</scope>
    <source>
        <strain evidence="5 6">SAG 48.87</strain>
    </source>
</reference>
<keyword evidence="6" id="KW-1185">Reference proteome</keyword>
<feature type="domain" description="GP-PDE" evidence="4">
    <location>
        <begin position="8"/>
        <end position="93"/>
    </location>
</feature>
<dbReference type="GeneID" id="25733167"/>
<sequence length="93" mass="9438">MAAPPPGFAIIAHRGDSDAAPENTFAAFDLALSRGFPAFETDAQLSADGAAVLLHCEELGRTCDGAGDVAGTSLDALKQLDAGSWFSPQFAGA</sequence>
<dbReference type="AlphaFoldDB" id="A0A0D2LIW6"/>
<keyword evidence="2" id="KW-0319">Glycerol metabolism</keyword>
<dbReference type="EMBL" id="KK100376">
    <property type="protein sequence ID" value="KIZ06404.1"/>
    <property type="molecule type" value="Genomic_DNA"/>
</dbReference>